<dbReference type="Proteomes" id="UP001242811">
    <property type="component" value="Unassembled WGS sequence"/>
</dbReference>
<reference evidence="1 2" key="1">
    <citation type="submission" date="2023-07" db="EMBL/GenBank/DDBJ databases">
        <title>Genomic Encyclopedia of Type Strains, Phase IV (KMG-IV): sequencing the most valuable type-strain genomes for metagenomic binning, comparative biology and taxonomic classification.</title>
        <authorList>
            <person name="Goeker M."/>
        </authorList>
    </citation>
    <scope>NUCLEOTIDE SEQUENCE [LARGE SCALE GENOMIC DNA]</scope>
    <source>
        <strain evidence="1 2">DSM 14914</strain>
    </source>
</reference>
<protein>
    <submittedName>
        <fullName evidence="1">Uncharacterized protein</fullName>
    </submittedName>
</protein>
<comment type="caution">
    <text evidence="1">The sequence shown here is derived from an EMBL/GenBank/DDBJ whole genome shotgun (WGS) entry which is preliminary data.</text>
</comment>
<gene>
    <name evidence="1" type="ORF">QOZ95_003581</name>
</gene>
<dbReference type="EMBL" id="JAUSWA010000022">
    <property type="protein sequence ID" value="MDQ0495402.1"/>
    <property type="molecule type" value="Genomic_DNA"/>
</dbReference>
<evidence type="ECO:0000313" key="2">
    <source>
        <dbReference type="Proteomes" id="UP001242811"/>
    </source>
</evidence>
<sequence>MKNPFKEWHRLPHKSLINFDNYNNQYLSFAYIFGTRRERLQILPEFISKEAFQLAGEDGRQQALARAYLLRGLIVRGECRKTIGTYYSMMGNVKHSGRKKLKYVTNRCRNRDPDEGVQKPLASPIIHR</sequence>
<accession>A0ABU0L3A1</accession>
<proteinExistence type="predicted"/>
<keyword evidence="2" id="KW-1185">Reference proteome</keyword>
<name>A0ABU0L3A1_9BACL</name>
<evidence type="ECO:0000313" key="1">
    <source>
        <dbReference type="EMBL" id="MDQ0495402.1"/>
    </source>
</evidence>
<organism evidence="1 2">
    <name type="scientific">Paenibacillus brasilensis</name>
    <dbReference type="NCBI Taxonomy" id="128574"/>
    <lineage>
        <taxon>Bacteria</taxon>
        <taxon>Bacillati</taxon>
        <taxon>Bacillota</taxon>
        <taxon>Bacilli</taxon>
        <taxon>Bacillales</taxon>
        <taxon>Paenibacillaceae</taxon>
        <taxon>Paenibacillus</taxon>
    </lineage>
</organism>